<dbReference type="GO" id="GO:0006508">
    <property type="term" value="P:proteolysis"/>
    <property type="evidence" value="ECO:0007669"/>
    <property type="project" value="UniProtKB-KW"/>
</dbReference>
<sequence length="346" mass="39200">MKQITLTYLLTAVMIFLLSVVLVQLSATQSQSNLLADEWYLFKARHKKDYPSQLEEKFRMKIYFENKDKIAKHNILYEKGEKSYQVAMNQFGDLLHHEFTSIMIGYKKRTSPFAKSTFTFMEPANVTVPESVDWREKGAVTHVKYQGQCASCWAFSSTGALESQTFRKTGKLISLSEQNLIDCSGEYGNLGCKGGWISQAFEYIKDNKGIDTENKYHYEAKENFCRDNPRNRGAVALGFVNIPSGEEDKLKAAVATVGPVSAVIDVSHEGFQFYSKGVYYEPSCKTSFEHLNHAVLVIGYGSDNGEDYWLVKNSWSKHWGDEGYLKIARNRKNHCGVATAALYPIV</sequence>
<dbReference type="Gene3D" id="3.90.70.10">
    <property type="entry name" value="Cysteine proteinases"/>
    <property type="match status" value="1"/>
</dbReference>
<feature type="signal peptide" evidence="6">
    <location>
        <begin position="1"/>
        <end position="30"/>
    </location>
</feature>
<dbReference type="Pfam" id="PF00112">
    <property type="entry name" value="Peptidase_C1"/>
    <property type="match status" value="1"/>
</dbReference>
<evidence type="ECO:0000259" key="8">
    <source>
        <dbReference type="SMART" id="SM00848"/>
    </source>
</evidence>
<evidence type="ECO:0008006" key="11">
    <source>
        <dbReference type="Google" id="ProtNLM"/>
    </source>
</evidence>
<evidence type="ECO:0000259" key="7">
    <source>
        <dbReference type="SMART" id="SM00645"/>
    </source>
</evidence>
<dbReference type="InterPro" id="IPR038765">
    <property type="entry name" value="Papain-like_cys_pep_sf"/>
</dbReference>
<dbReference type="PROSITE" id="PS00640">
    <property type="entry name" value="THIOL_PROTEASE_ASN"/>
    <property type="match status" value="1"/>
</dbReference>
<proteinExistence type="inferred from homology"/>
<dbReference type="GO" id="GO:0008234">
    <property type="term" value="F:cysteine-type peptidase activity"/>
    <property type="evidence" value="ECO:0007669"/>
    <property type="project" value="UniProtKB-KW"/>
</dbReference>
<dbReference type="FunFam" id="3.90.70.10:FF:000006">
    <property type="entry name" value="Cathepsin S"/>
    <property type="match status" value="1"/>
</dbReference>
<protein>
    <recommendedName>
        <fullName evidence="11">Cathepsin L</fullName>
    </recommendedName>
</protein>
<accession>A0AA88L670</accession>
<dbReference type="PRINTS" id="PR00705">
    <property type="entry name" value="PAPAIN"/>
</dbReference>
<evidence type="ECO:0000256" key="6">
    <source>
        <dbReference type="SAM" id="SignalP"/>
    </source>
</evidence>
<dbReference type="PANTHER" id="PTHR12411">
    <property type="entry name" value="CYSTEINE PROTEASE FAMILY C1-RELATED"/>
    <property type="match status" value="1"/>
</dbReference>
<keyword evidence="6" id="KW-0732">Signal</keyword>
<feature type="chain" id="PRO_5041653659" description="Cathepsin L" evidence="6">
    <location>
        <begin position="31"/>
        <end position="346"/>
    </location>
</feature>
<dbReference type="Pfam" id="PF08246">
    <property type="entry name" value="Inhibitor_I29"/>
    <property type="match status" value="1"/>
</dbReference>
<evidence type="ECO:0000256" key="5">
    <source>
        <dbReference type="ARBA" id="ARBA00023157"/>
    </source>
</evidence>
<feature type="domain" description="Cathepsin propeptide inhibitor" evidence="8">
    <location>
        <begin position="39"/>
        <end position="99"/>
    </location>
</feature>
<reference evidence="9" key="1">
    <citation type="submission" date="2023-07" db="EMBL/GenBank/DDBJ databases">
        <title>Chromosome-level genome assembly of Artemia franciscana.</title>
        <authorList>
            <person name="Jo E."/>
        </authorList>
    </citation>
    <scope>NUCLEOTIDE SEQUENCE</scope>
    <source>
        <tissue evidence="9">Whole body</tissue>
    </source>
</reference>
<dbReference type="InterPro" id="IPR013128">
    <property type="entry name" value="Peptidase_C1A"/>
</dbReference>
<feature type="domain" description="Peptidase C1A papain C-terminal" evidence="7">
    <location>
        <begin position="128"/>
        <end position="345"/>
    </location>
</feature>
<dbReference type="InterPro" id="IPR039417">
    <property type="entry name" value="Peptidase_C1A_papain-like"/>
</dbReference>
<dbReference type="Proteomes" id="UP001187531">
    <property type="component" value="Unassembled WGS sequence"/>
</dbReference>
<keyword evidence="10" id="KW-1185">Reference proteome</keyword>
<evidence type="ECO:0000256" key="2">
    <source>
        <dbReference type="ARBA" id="ARBA00022670"/>
    </source>
</evidence>
<evidence type="ECO:0000256" key="1">
    <source>
        <dbReference type="ARBA" id="ARBA00008455"/>
    </source>
</evidence>
<dbReference type="SMART" id="SM00645">
    <property type="entry name" value="Pept_C1"/>
    <property type="match status" value="1"/>
</dbReference>
<evidence type="ECO:0000256" key="3">
    <source>
        <dbReference type="ARBA" id="ARBA00022801"/>
    </source>
</evidence>
<evidence type="ECO:0000256" key="4">
    <source>
        <dbReference type="ARBA" id="ARBA00022807"/>
    </source>
</evidence>
<comment type="similarity">
    <text evidence="1">Belongs to the peptidase C1 family.</text>
</comment>
<comment type="caution">
    <text evidence="9">The sequence shown here is derived from an EMBL/GenBank/DDBJ whole genome shotgun (WGS) entry which is preliminary data.</text>
</comment>
<dbReference type="EMBL" id="JAVRJZ010000009">
    <property type="protein sequence ID" value="KAK2718452.1"/>
    <property type="molecule type" value="Genomic_DNA"/>
</dbReference>
<dbReference type="InterPro" id="IPR025660">
    <property type="entry name" value="Pept_his_AS"/>
</dbReference>
<keyword evidence="2" id="KW-0645">Protease</keyword>
<dbReference type="PROSITE" id="PS00639">
    <property type="entry name" value="THIOL_PROTEASE_HIS"/>
    <property type="match status" value="1"/>
</dbReference>
<dbReference type="AlphaFoldDB" id="A0AA88L670"/>
<dbReference type="InterPro" id="IPR013201">
    <property type="entry name" value="Prot_inhib_I29"/>
</dbReference>
<dbReference type="CDD" id="cd02248">
    <property type="entry name" value="Peptidase_C1A"/>
    <property type="match status" value="1"/>
</dbReference>
<evidence type="ECO:0000313" key="10">
    <source>
        <dbReference type="Proteomes" id="UP001187531"/>
    </source>
</evidence>
<keyword evidence="3" id="KW-0378">Hydrolase</keyword>
<dbReference type="SMART" id="SM00848">
    <property type="entry name" value="Inhibitor_I29"/>
    <property type="match status" value="1"/>
</dbReference>
<keyword evidence="5" id="KW-1015">Disulfide bond</keyword>
<dbReference type="InterPro" id="IPR000668">
    <property type="entry name" value="Peptidase_C1A_C"/>
</dbReference>
<keyword evidence="4" id="KW-0788">Thiol protease</keyword>
<organism evidence="9 10">
    <name type="scientific">Artemia franciscana</name>
    <name type="common">Brine shrimp</name>
    <name type="synonym">Artemia sanfranciscana</name>
    <dbReference type="NCBI Taxonomy" id="6661"/>
    <lineage>
        <taxon>Eukaryota</taxon>
        <taxon>Metazoa</taxon>
        <taxon>Ecdysozoa</taxon>
        <taxon>Arthropoda</taxon>
        <taxon>Crustacea</taxon>
        <taxon>Branchiopoda</taxon>
        <taxon>Anostraca</taxon>
        <taxon>Artemiidae</taxon>
        <taxon>Artemia</taxon>
    </lineage>
</organism>
<dbReference type="InterPro" id="IPR025661">
    <property type="entry name" value="Pept_asp_AS"/>
</dbReference>
<name>A0AA88L670_ARTSF</name>
<evidence type="ECO:0000313" key="9">
    <source>
        <dbReference type="EMBL" id="KAK2718452.1"/>
    </source>
</evidence>
<dbReference type="SUPFAM" id="SSF54001">
    <property type="entry name" value="Cysteine proteinases"/>
    <property type="match status" value="1"/>
</dbReference>
<gene>
    <name evidence="9" type="ORF">QYM36_005689</name>
</gene>